<protein>
    <submittedName>
        <fullName evidence="2">Questin oxidase-like</fullName>
    </submittedName>
</protein>
<dbReference type="Pfam" id="PF14027">
    <property type="entry name" value="Questin_oxidase"/>
    <property type="match status" value="1"/>
</dbReference>
<evidence type="ECO:0000313" key="3">
    <source>
        <dbReference type="Proteomes" id="UP000704712"/>
    </source>
</evidence>
<dbReference type="InterPro" id="IPR025337">
    <property type="entry name" value="Questin_oxidase-like"/>
</dbReference>
<comment type="caution">
    <text evidence="2">The sequence shown here is derived from an EMBL/GenBank/DDBJ whole genome shotgun (WGS) entry which is preliminary data.</text>
</comment>
<dbReference type="PANTHER" id="PTHR35870:SF1">
    <property type="entry name" value="PROTEIN, PUTATIVE (AFU_ORTHOLOGUE AFUA_5G03330)-RELATED"/>
    <property type="match status" value="1"/>
</dbReference>
<dbReference type="EMBL" id="JAACNO010002989">
    <property type="protein sequence ID" value="KAF4129116.1"/>
    <property type="molecule type" value="Genomic_DNA"/>
</dbReference>
<dbReference type="AlphaFoldDB" id="A0A8S9TJG3"/>
<dbReference type="PANTHER" id="PTHR35870">
    <property type="entry name" value="PROTEIN, PUTATIVE (AFU_ORTHOLOGUE AFUA_5G03330)-RELATED"/>
    <property type="match status" value="1"/>
</dbReference>
<dbReference type="Proteomes" id="UP000704712">
    <property type="component" value="Unassembled WGS sequence"/>
</dbReference>
<name>A0A8S9TJG3_PHYIN</name>
<proteinExistence type="predicted"/>
<gene>
    <name evidence="2" type="ORF">GN958_ATG21671</name>
</gene>
<dbReference type="GO" id="GO:0016491">
    <property type="term" value="F:oxidoreductase activity"/>
    <property type="evidence" value="ECO:0007669"/>
    <property type="project" value="UniProtKB-KW"/>
</dbReference>
<organism evidence="2 3">
    <name type="scientific">Phytophthora infestans</name>
    <name type="common">Potato late blight agent</name>
    <name type="synonym">Botrytis infestans</name>
    <dbReference type="NCBI Taxonomy" id="4787"/>
    <lineage>
        <taxon>Eukaryota</taxon>
        <taxon>Sar</taxon>
        <taxon>Stramenopiles</taxon>
        <taxon>Oomycota</taxon>
        <taxon>Peronosporomycetes</taxon>
        <taxon>Peronosporales</taxon>
        <taxon>Peronosporaceae</taxon>
        <taxon>Phytophthora</taxon>
    </lineage>
</organism>
<evidence type="ECO:0000256" key="1">
    <source>
        <dbReference type="ARBA" id="ARBA00023002"/>
    </source>
</evidence>
<reference evidence="2" key="1">
    <citation type="submission" date="2020-03" db="EMBL/GenBank/DDBJ databases">
        <title>Hybrid Assembly of Korean Phytophthora infestans isolates.</title>
        <authorList>
            <person name="Prokchorchik M."/>
            <person name="Lee Y."/>
            <person name="Seo J."/>
            <person name="Cho J.-H."/>
            <person name="Park Y.-E."/>
            <person name="Jang D.-C."/>
            <person name="Im J.-S."/>
            <person name="Choi J.-G."/>
            <person name="Park H.-J."/>
            <person name="Lee G.-B."/>
            <person name="Lee Y.-G."/>
            <person name="Hong S.-Y."/>
            <person name="Cho K."/>
            <person name="Sohn K.H."/>
        </authorList>
    </citation>
    <scope>NUCLEOTIDE SEQUENCE</scope>
    <source>
        <strain evidence="2">KR_2_A2</strain>
    </source>
</reference>
<evidence type="ECO:0000313" key="2">
    <source>
        <dbReference type="EMBL" id="KAF4129116.1"/>
    </source>
</evidence>
<accession>A0A8S9TJG3</accession>
<sequence length="479" mass="53810">MWRNRLLREALDDEEEAYVCSLLLTPRAPKKRKHGGSQPGKAANVDRDFTAANEMLVRRSIAAQASWYYRTQQLTQTWSTLNYRIEYGGYLSNHLLHGVVALFDLGASEEKIEDFAESYSAKLEKEEPNHQDVTKPDIRAKLLQESKLTIESAHDLLGKRQNFDGLLALYAAEVQELGVDTAVKKHLPDLVGGLAGALLHSIIQLGYAYHIGGERLVAEGLTYMHYAYLSFDEPQQTNGKENKPFSRGEAMQLVGMLNGNELLLSEMHRKLQMKPLADLEIGGIQKRLSTLSGDPERGSSVAFNLIWDSINAFDLSKMNGVFALDVAFWLYMMIEHNDFVILHAVTSAWALQQVEHLLEPKDHARAWKVWLHVALSAFVTCKIKDVLTSDVCGQQQLEELVGLEPWRQIIAKTLGLAEEGLLERDLAHAYKLVQVAHSHAKIKDHGFLSAEERDFVARKSALKVISCEFGPLQLKQSKA</sequence>
<keyword evidence="1" id="KW-0560">Oxidoreductase</keyword>